<accession>A0ACC3MW87</accession>
<name>A0ACC3MW87_9PEZI</name>
<gene>
    <name evidence="1" type="ORF">LTR37_013494</name>
</gene>
<keyword evidence="2" id="KW-1185">Reference proteome</keyword>
<reference evidence="1" key="1">
    <citation type="submission" date="2023-07" db="EMBL/GenBank/DDBJ databases">
        <title>Black Yeasts Isolated from many extreme environments.</title>
        <authorList>
            <person name="Coleine C."/>
            <person name="Stajich J.E."/>
            <person name="Selbmann L."/>
        </authorList>
    </citation>
    <scope>NUCLEOTIDE SEQUENCE</scope>
    <source>
        <strain evidence="1">CCFEE 5714</strain>
    </source>
</reference>
<proteinExistence type="predicted"/>
<dbReference type="EMBL" id="JAUTXU010000133">
    <property type="protein sequence ID" value="KAK3704977.1"/>
    <property type="molecule type" value="Genomic_DNA"/>
</dbReference>
<comment type="caution">
    <text evidence="1">The sequence shown here is derived from an EMBL/GenBank/DDBJ whole genome shotgun (WGS) entry which is preliminary data.</text>
</comment>
<dbReference type="Proteomes" id="UP001281147">
    <property type="component" value="Unassembled WGS sequence"/>
</dbReference>
<evidence type="ECO:0000313" key="2">
    <source>
        <dbReference type="Proteomes" id="UP001281147"/>
    </source>
</evidence>
<sequence>MATTTTSTGHIRKRPFQPSISSYFNTRDTNTNTFPSICRNASPLSPPLPAETQASLLSVGMRVRKSVPEGYKTHKTLGTDGFPFPSTAPPRATTDSQRNYDSTSSRELTPFCGLHKTGGWAAQGVPASSAPAVLARNDEDEDDVPSVTMSQNTLSSTQSSFVLTASAQPRASKKRTYEDEIEGDMDAYFGQVEAVEMDEQLPQSIRPIARMKGTEKTTTNGTEVRIAGEDDFEEAAFLAPLDGMELDGT</sequence>
<protein>
    <submittedName>
        <fullName evidence="1">Uncharacterized protein</fullName>
    </submittedName>
</protein>
<organism evidence="1 2">
    <name type="scientific">Vermiconidia calcicola</name>
    <dbReference type="NCBI Taxonomy" id="1690605"/>
    <lineage>
        <taxon>Eukaryota</taxon>
        <taxon>Fungi</taxon>
        <taxon>Dikarya</taxon>
        <taxon>Ascomycota</taxon>
        <taxon>Pezizomycotina</taxon>
        <taxon>Dothideomycetes</taxon>
        <taxon>Dothideomycetidae</taxon>
        <taxon>Mycosphaerellales</taxon>
        <taxon>Extremaceae</taxon>
        <taxon>Vermiconidia</taxon>
    </lineage>
</organism>
<evidence type="ECO:0000313" key="1">
    <source>
        <dbReference type="EMBL" id="KAK3704977.1"/>
    </source>
</evidence>